<evidence type="ECO:0000313" key="1">
    <source>
        <dbReference type="EMBL" id="KZV41626.1"/>
    </source>
</evidence>
<name>A0A2Z7C3Y9_9LAMI</name>
<evidence type="ECO:0000313" key="2">
    <source>
        <dbReference type="Proteomes" id="UP000250235"/>
    </source>
</evidence>
<proteinExistence type="predicted"/>
<dbReference type="Proteomes" id="UP000250235">
    <property type="component" value="Unassembled WGS sequence"/>
</dbReference>
<gene>
    <name evidence="1" type="ORF">F511_33433</name>
</gene>
<sequence length="248" mass="27687">MTCEICASPANCRRFRAPFVTFEVALDSSRQAISFLTDFIGCRWLEKNHEAAIFGSVVVRAGCEGERRYRTLISLLGLLATMRRVVNYHSSWARQRQVELFDASGIRLLFTEPYLLRLPTVDISDGDKSGRLDSSCQGDSSHTSFVGKTVQNAKDQDVGTACAEFPPSSAAVQENHDLGKICLNDPVVGQRCAEIQPKDIHSQTVYTAHNCCKHSEPLHTASKGAFLHTGHRIGPWDCYYLNFPNRKY</sequence>
<dbReference type="EMBL" id="KQ999416">
    <property type="protein sequence ID" value="KZV41626.1"/>
    <property type="molecule type" value="Genomic_DNA"/>
</dbReference>
<organism evidence="1 2">
    <name type="scientific">Dorcoceras hygrometricum</name>
    <dbReference type="NCBI Taxonomy" id="472368"/>
    <lineage>
        <taxon>Eukaryota</taxon>
        <taxon>Viridiplantae</taxon>
        <taxon>Streptophyta</taxon>
        <taxon>Embryophyta</taxon>
        <taxon>Tracheophyta</taxon>
        <taxon>Spermatophyta</taxon>
        <taxon>Magnoliopsida</taxon>
        <taxon>eudicotyledons</taxon>
        <taxon>Gunneridae</taxon>
        <taxon>Pentapetalae</taxon>
        <taxon>asterids</taxon>
        <taxon>lamiids</taxon>
        <taxon>Lamiales</taxon>
        <taxon>Gesneriaceae</taxon>
        <taxon>Didymocarpoideae</taxon>
        <taxon>Trichosporeae</taxon>
        <taxon>Loxocarpinae</taxon>
        <taxon>Dorcoceras</taxon>
    </lineage>
</organism>
<accession>A0A2Z7C3Y9</accession>
<keyword evidence="2" id="KW-1185">Reference proteome</keyword>
<protein>
    <submittedName>
        <fullName evidence="1">Uncharacterized protein</fullName>
    </submittedName>
</protein>
<dbReference type="AlphaFoldDB" id="A0A2Z7C3Y9"/>
<reference evidence="1 2" key="1">
    <citation type="journal article" date="2015" name="Proc. Natl. Acad. Sci. U.S.A.">
        <title>The resurrection genome of Boea hygrometrica: A blueprint for survival of dehydration.</title>
        <authorList>
            <person name="Xiao L."/>
            <person name="Yang G."/>
            <person name="Zhang L."/>
            <person name="Yang X."/>
            <person name="Zhao S."/>
            <person name="Ji Z."/>
            <person name="Zhou Q."/>
            <person name="Hu M."/>
            <person name="Wang Y."/>
            <person name="Chen M."/>
            <person name="Xu Y."/>
            <person name="Jin H."/>
            <person name="Xiao X."/>
            <person name="Hu G."/>
            <person name="Bao F."/>
            <person name="Hu Y."/>
            <person name="Wan P."/>
            <person name="Li L."/>
            <person name="Deng X."/>
            <person name="Kuang T."/>
            <person name="Xiang C."/>
            <person name="Zhu J.K."/>
            <person name="Oliver M.J."/>
            <person name="He Y."/>
        </authorList>
    </citation>
    <scope>NUCLEOTIDE SEQUENCE [LARGE SCALE GENOMIC DNA]</scope>
    <source>
        <strain evidence="2">cv. XS01</strain>
    </source>
</reference>